<keyword evidence="1" id="KW-0614">Plasmid</keyword>
<dbReference type="KEGG" id="rmb:K529_016445"/>
<dbReference type="AlphaFoldDB" id="A0A1B1A718"/>
<evidence type="ECO:0000313" key="2">
    <source>
        <dbReference type="Proteomes" id="UP000013243"/>
    </source>
</evidence>
<sequence length="159" mass="17793">MKPQVNSFKSALVRIADYSNILTQAAQHLSAGDRSEDLIVSLMRDEKGHLASDLVEGLRDGSTKAKIYNQRILSSLKNADAKEAYLDVLTVSRYLDGCLDRFLDMQSPAHARVPPPYIFFRPIKVQFAATFPRNIGDPADTPTVLAFQKFLEGPDNPWR</sequence>
<proteinExistence type="predicted"/>
<dbReference type="RefSeq" id="WP_046002665.1">
    <property type="nucleotide sequence ID" value="NZ_CP015231.1"/>
</dbReference>
<name>A0A1B1A718_9RHOB</name>
<dbReference type="OrthoDB" id="9865696at2"/>
<dbReference type="EMBL" id="CP015231">
    <property type="protein sequence ID" value="ANP42369.1"/>
    <property type="molecule type" value="Genomic_DNA"/>
</dbReference>
<dbReference type="GeneID" id="28251456"/>
<evidence type="ECO:0000313" key="1">
    <source>
        <dbReference type="EMBL" id="ANP42369.1"/>
    </source>
</evidence>
<geneLocation type="plasmid" evidence="1 2">
    <name>unnamed1</name>
</geneLocation>
<dbReference type="Proteomes" id="UP000013243">
    <property type="component" value="Plasmid unnamed1"/>
</dbReference>
<gene>
    <name evidence="1" type="ORF">K529_016445</name>
</gene>
<protein>
    <submittedName>
        <fullName evidence="1">Uncharacterized protein</fullName>
    </submittedName>
</protein>
<organism evidence="1 2">
    <name type="scientific">Tritonibacter mobilis F1926</name>
    <dbReference type="NCBI Taxonomy" id="1265309"/>
    <lineage>
        <taxon>Bacteria</taxon>
        <taxon>Pseudomonadati</taxon>
        <taxon>Pseudomonadota</taxon>
        <taxon>Alphaproteobacteria</taxon>
        <taxon>Rhodobacterales</taxon>
        <taxon>Paracoccaceae</taxon>
        <taxon>Tritonibacter</taxon>
    </lineage>
</organism>
<reference evidence="1 2" key="1">
    <citation type="journal article" date="2016" name="ISME J.">
        <title>Global occurrence and heterogeneity of the Roseobacter-clade species Ruegeria mobilis.</title>
        <authorList>
            <person name="Sonnenschein E."/>
            <person name="Gram L."/>
        </authorList>
    </citation>
    <scope>NUCLEOTIDE SEQUENCE [LARGE SCALE GENOMIC DNA]</scope>
    <source>
        <strain evidence="1 2">F1926</strain>
        <plasmid evidence="1 2">unnamed1</plasmid>
    </source>
</reference>
<accession>A0A1B1A718</accession>